<dbReference type="InterPro" id="IPR043592">
    <property type="entry name" value="FMNL_animal"/>
</dbReference>
<dbReference type="SMART" id="SM01140">
    <property type="entry name" value="Drf_GBD"/>
    <property type="match status" value="1"/>
</dbReference>
<proteinExistence type="inferred from homology"/>
<dbReference type="OrthoDB" id="1668162at2759"/>
<feature type="compositionally biased region" description="Low complexity" evidence="3">
    <location>
        <begin position="237"/>
        <end position="249"/>
    </location>
</feature>
<feature type="domain" description="DAD" evidence="4">
    <location>
        <begin position="1029"/>
        <end position="1062"/>
    </location>
</feature>
<evidence type="ECO:0000313" key="7">
    <source>
        <dbReference type="EMBL" id="ODN05923.1"/>
    </source>
</evidence>
<dbReference type="OMA" id="MMPGFSP"/>
<keyword evidence="2" id="KW-0175">Coiled coil</keyword>
<dbReference type="SMART" id="SM00498">
    <property type="entry name" value="FH2"/>
    <property type="match status" value="1"/>
</dbReference>
<dbReference type="InterPro" id="IPR042201">
    <property type="entry name" value="FH2_Formin_sf"/>
</dbReference>
<dbReference type="STRING" id="48709.A0A1D2NKX0"/>
<evidence type="ECO:0000259" key="4">
    <source>
        <dbReference type="PROSITE" id="PS51231"/>
    </source>
</evidence>
<dbReference type="InterPro" id="IPR016024">
    <property type="entry name" value="ARM-type_fold"/>
</dbReference>
<feature type="domain" description="FH2" evidence="6">
    <location>
        <begin position="617"/>
        <end position="1002"/>
    </location>
</feature>
<feature type="domain" description="GBD/FH3" evidence="5">
    <location>
        <begin position="90"/>
        <end position="534"/>
    </location>
</feature>
<dbReference type="GO" id="GO:0051015">
    <property type="term" value="F:actin filament binding"/>
    <property type="evidence" value="ECO:0007669"/>
    <property type="project" value="TreeGrafter"/>
</dbReference>
<dbReference type="GO" id="GO:0008360">
    <property type="term" value="P:regulation of cell shape"/>
    <property type="evidence" value="ECO:0007669"/>
    <property type="project" value="TreeGrafter"/>
</dbReference>
<dbReference type="InterPro" id="IPR015425">
    <property type="entry name" value="FH2_Formin"/>
</dbReference>
<feature type="coiled-coil region" evidence="2">
    <location>
        <begin position="454"/>
        <end position="488"/>
    </location>
</feature>
<dbReference type="Gene3D" id="1.25.10.10">
    <property type="entry name" value="Leucine-rich Repeat Variant"/>
    <property type="match status" value="2"/>
</dbReference>
<dbReference type="Pfam" id="PF02181">
    <property type="entry name" value="FH2"/>
    <property type="match status" value="1"/>
</dbReference>
<evidence type="ECO:0000256" key="1">
    <source>
        <dbReference type="ARBA" id="ARBA00023449"/>
    </source>
</evidence>
<dbReference type="SUPFAM" id="SSF101447">
    <property type="entry name" value="Formin homology 2 domain (FH2 domain)"/>
    <property type="match status" value="1"/>
</dbReference>
<sequence>MQFKSSIRTAGGVDFVTHTQSGISGNHFNSNDMNPGFNSLSGSSCGPASINTTGNGTDCHPHGLDPPNFVRNRRDLVSMRSSKYSPKPATPMPNTDELEKRFTKVLASMDLPPDKAKLLKQYDEKKKWEIVCDQELVQVRDPPSFYLKKLQTYLDPKASRSFKKRKVVGDSTSTQVLKDLEISLRTNNIEWVREFLNEDNRGLEVLVDYLNFRLVMLRHESKPSPEHDGGFSKDRSSSPNSGPQSYSNGTAGGGGDGNGVGPKSIGSHSPGTINKRTSKHLSKLNMGDAKDDIHVCILCLRAIMNTKHGLNLVMLKQEAINAIALSLKHKSLRTKGMVLELLAAVCLVQGSHQLILKAFDNFKEVCCEKRRFETLVDDFMNYESFHVDFLAACIQFINIVVHSVDDMNQRVYLQYEFSQLGIDQYLERLKITPSEELRVQILAYLDNVFDVAALMEDSETKNAAVERVAELEEELSHIKEMYQKLDSESMSKHLEFEQKLREITEERDYLLSKQKEINEEVTTLRRAVTEKEEEKKSMMARLSQNITTVVDSVETDAKSPFKSKSPNVDTAPLMKATTCPTPPPPPFGGLPPPPPPNLRGGPPPPPNFPGMNGSMTIKKAVQPKCKLPTLNWTVLKPREVKGTVFNQLDDSKYYNMLNFDDFERRFKIGTAGGLDKSADDAETDGGLSSFPSKPISRRKLDLSIDVVIRAVNALDLTTLKHDQVEVLQRMVPTEQECKLYREYIFAKRNPELLTEEDKFLYQLSRIERISTKLSVMAYIATFNELASVLQPQIHAVIQASRAVRTSEKFHQVLEIILAFGNYMNAAKRGPAYGFKIQSLECLSDTKSLDRRQSLLNYIAETIAQNFHQLKGFMNELQVIEKACTVSLENVLSDLHDLEKGMELTKKESEFLKQKNEVNTVVRDFLVNSEDRLLKIKNESKTAVSDFGECVEFYGEERQQTDTTGFFSAILKFIRAYKQAESDLEQRNRMSRNQSPIEAVNRVTGKKNQADAVINELKRRQAPETTKKVQEAYHGALEDILSDLKNEPYRRADALRRSQRRKVNERLSRNFDDLEI</sequence>
<dbReference type="GO" id="GO:0016477">
    <property type="term" value="P:cell migration"/>
    <property type="evidence" value="ECO:0007669"/>
    <property type="project" value="TreeGrafter"/>
</dbReference>
<keyword evidence="8" id="KW-1185">Reference proteome</keyword>
<dbReference type="InterPro" id="IPR014768">
    <property type="entry name" value="GBD/FH3_dom"/>
</dbReference>
<evidence type="ECO:0000259" key="6">
    <source>
        <dbReference type="PROSITE" id="PS51444"/>
    </source>
</evidence>
<feature type="compositionally biased region" description="Basic and acidic residues" evidence="3">
    <location>
        <begin position="221"/>
        <end position="236"/>
    </location>
</feature>
<comment type="similarity">
    <text evidence="1">Belongs to the formin homology family.</text>
</comment>
<dbReference type="GO" id="GO:0031267">
    <property type="term" value="F:small GTPase binding"/>
    <property type="evidence" value="ECO:0007669"/>
    <property type="project" value="InterPro"/>
</dbReference>
<gene>
    <name evidence="7" type="ORF">Ocin01_00732</name>
</gene>
<evidence type="ECO:0008006" key="9">
    <source>
        <dbReference type="Google" id="ProtNLM"/>
    </source>
</evidence>
<reference evidence="7 8" key="1">
    <citation type="journal article" date="2016" name="Genome Biol. Evol.">
        <title>Gene Family Evolution Reflects Adaptation to Soil Environmental Stressors in the Genome of the Collembolan Orchesella cincta.</title>
        <authorList>
            <person name="Faddeeva-Vakhrusheva A."/>
            <person name="Derks M.F."/>
            <person name="Anvar S.Y."/>
            <person name="Agamennone V."/>
            <person name="Suring W."/>
            <person name="Smit S."/>
            <person name="van Straalen N.M."/>
            <person name="Roelofs D."/>
        </authorList>
    </citation>
    <scope>NUCLEOTIDE SEQUENCE [LARGE SCALE GENOMIC DNA]</scope>
    <source>
        <tissue evidence="7">Mixed pool</tissue>
    </source>
</reference>
<dbReference type="PROSITE" id="PS51444">
    <property type="entry name" value="FH2"/>
    <property type="match status" value="1"/>
</dbReference>
<comment type="caution">
    <text evidence="7">The sequence shown here is derived from an EMBL/GenBank/DDBJ whole genome shotgun (WGS) entry which is preliminary data.</text>
</comment>
<dbReference type="EMBL" id="LJIJ01000013">
    <property type="protein sequence ID" value="ODN05923.1"/>
    <property type="molecule type" value="Genomic_DNA"/>
</dbReference>
<name>A0A1D2NKX0_ORCCI</name>
<dbReference type="Pfam" id="PF06367">
    <property type="entry name" value="Drf_FH3"/>
    <property type="match status" value="1"/>
</dbReference>
<evidence type="ECO:0000256" key="2">
    <source>
        <dbReference type="SAM" id="Coils"/>
    </source>
</evidence>
<dbReference type="GO" id="GO:0005829">
    <property type="term" value="C:cytosol"/>
    <property type="evidence" value="ECO:0007669"/>
    <property type="project" value="TreeGrafter"/>
</dbReference>
<dbReference type="SMART" id="SM01139">
    <property type="entry name" value="Drf_FH3"/>
    <property type="match status" value="1"/>
</dbReference>
<dbReference type="InterPro" id="IPR010472">
    <property type="entry name" value="FH3_dom"/>
</dbReference>
<dbReference type="PROSITE" id="PS51231">
    <property type="entry name" value="DAD"/>
    <property type="match status" value="1"/>
</dbReference>
<feature type="compositionally biased region" description="Polar residues" evidence="3">
    <location>
        <begin position="266"/>
        <end position="275"/>
    </location>
</feature>
<feature type="compositionally biased region" description="Gly residues" evidence="3">
    <location>
        <begin position="250"/>
        <end position="260"/>
    </location>
</feature>
<dbReference type="Proteomes" id="UP000094527">
    <property type="component" value="Unassembled WGS sequence"/>
</dbReference>
<evidence type="ECO:0000256" key="3">
    <source>
        <dbReference type="SAM" id="MobiDB-lite"/>
    </source>
</evidence>
<dbReference type="InterPro" id="IPR014767">
    <property type="entry name" value="DAD_dom"/>
</dbReference>
<dbReference type="Gene3D" id="1.20.58.2220">
    <property type="entry name" value="Formin, FH2 domain"/>
    <property type="match status" value="1"/>
</dbReference>
<feature type="compositionally biased region" description="Pro residues" evidence="3">
    <location>
        <begin position="580"/>
        <end position="607"/>
    </location>
</feature>
<feature type="region of interest" description="Disordered" evidence="3">
    <location>
        <begin position="557"/>
        <end position="607"/>
    </location>
</feature>
<dbReference type="SUPFAM" id="SSF48371">
    <property type="entry name" value="ARM repeat"/>
    <property type="match status" value="1"/>
</dbReference>
<accession>A0A1D2NKX0</accession>
<dbReference type="GO" id="GO:0030866">
    <property type="term" value="P:cortical actin cytoskeleton organization"/>
    <property type="evidence" value="ECO:0007669"/>
    <property type="project" value="TreeGrafter"/>
</dbReference>
<dbReference type="AlphaFoldDB" id="A0A1D2NKX0"/>
<evidence type="ECO:0000259" key="5">
    <source>
        <dbReference type="PROSITE" id="PS51232"/>
    </source>
</evidence>
<dbReference type="PANTHER" id="PTHR45857:SF4">
    <property type="entry name" value="FORMIN-LIKE PROTEIN"/>
    <property type="match status" value="1"/>
</dbReference>
<dbReference type="PANTHER" id="PTHR45857">
    <property type="entry name" value="FORMIN-LIKE PROTEIN"/>
    <property type="match status" value="1"/>
</dbReference>
<dbReference type="InterPro" id="IPR011989">
    <property type="entry name" value="ARM-like"/>
</dbReference>
<feature type="region of interest" description="Disordered" evidence="3">
    <location>
        <begin position="221"/>
        <end position="276"/>
    </location>
</feature>
<feature type="coiled-coil region" evidence="2">
    <location>
        <begin position="887"/>
        <end position="914"/>
    </location>
</feature>
<organism evidence="7 8">
    <name type="scientific">Orchesella cincta</name>
    <name type="common">Springtail</name>
    <name type="synonym">Podura cincta</name>
    <dbReference type="NCBI Taxonomy" id="48709"/>
    <lineage>
        <taxon>Eukaryota</taxon>
        <taxon>Metazoa</taxon>
        <taxon>Ecdysozoa</taxon>
        <taxon>Arthropoda</taxon>
        <taxon>Hexapoda</taxon>
        <taxon>Collembola</taxon>
        <taxon>Entomobryomorpha</taxon>
        <taxon>Entomobryoidea</taxon>
        <taxon>Orchesellidae</taxon>
        <taxon>Orchesellinae</taxon>
        <taxon>Orchesella</taxon>
    </lineage>
</organism>
<evidence type="ECO:0000313" key="8">
    <source>
        <dbReference type="Proteomes" id="UP000094527"/>
    </source>
</evidence>
<dbReference type="Pfam" id="PF06371">
    <property type="entry name" value="Drf_GBD"/>
    <property type="match status" value="2"/>
</dbReference>
<dbReference type="PROSITE" id="PS51232">
    <property type="entry name" value="GBD_FH3"/>
    <property type="match status" value="1"/>
</dbReference>
<feature type="region of interest" description="Disordered" evidence="3">
    <location>
        <begin position="48"/>
        <end position="69"/>
    </location>
</feature>
<protein>
    <recommendedName>
        <fullName evidence="9">Formin-like protein CG32138</fullName>
    </recommendedName>
</protein>
<dbReference type="InterPro" id="IPR010473">
    <property type="entry name" value="GTPase-bd"/>
</dbReference>